<evidence type="ECO:0000313" key="2">
    <source>
        <dbReference type="Proteomes" id="UP000243985"/>
    </source>
</evidence>
<dbReference type="RefSeq" id="WP_170069106.1">
    <property type="nucleotide sequence ID" value="NZ_QBKG01000018.1"/>
</dbReference>
<feature type="non-terminal residue" evidence="1">
    <location>
        <position position="1"/>
    </location>
</feature>
<protein>
    <submittedName>
        <fullName evidence="1">CHU domain-containing protein</fullName>
    </submittedName>
</protein>
<dbReference type="Gene3D" id="2.60.40.3440">
    <property type="match status" value="1"/>
</dbReference>
<comment type="caution">
    <text evidence="1">The sequence shown here is derived from an EMBL/GenBank/DDBJ whole genome shotgun (WGS) entry which is preliminary data.</text>
</comment>
<dbReference type="EMBL" id="QBKG01000018">
    <property type="protein sequence ID" value="PTX02181.1"/>
    <property type="molecule type" value="Genomic_DNA"/>
</dbReference>
<organism evidence="1 2">
    <name type="scientific">Capnocytophaga leadbetteri</name>
    <dbReference type="NCBI Taxonomy" id="327575"/>
    <lineage>
        <taxon>Bacteria</taxon>
        <taxon>Pseudomonadati</taxon>
        <taxon>Bacteroidota</taxon>
        <taxon>Flavobacteriia</taxon>
        <taxon>Flavobacteriales</taxon>
        <taxon>Flavobacteriaceae</taxon>
        <taxon>Capnocytophaga</taxon>
    </lineage>
</organism>
<dbReference type="AlphaFoldDB" id="A0A2T5XS59"/>
<dbReference type="Proteomes" id="UP000243985">
    <property type="component" value="Unassembled WGS sequence"/>
</dbReference>
<accession>A0A2T5XS59</accession>
<evidence type="ECO:0000313" key="1">
    <source>
        <dbReference type="EMBL" id="PTX02181.1"/>
    </source>
</evidence>
<gene>
    <name evidence="1" type="ORF">C8P65_11829</name>
</gene>
<dbReference type="Pfam" id="PF13585">
    <property type="entry name" value="CHU_C"/>
    <property type="match status" value="1"/>
</dbReference>
<reference evidence="1 2" key="1">
    <citation type="submission" date="2018-04" db="EMBL/GenBank/DDBJ databases">
        <title>Genomic Encyclopedia of Archaeal and Bacterial Type Strains, Phase II (KMG-II): from individual species to whole genera.</title>
        <authorList>
            <person name="Goeker M."/>
        </authorList>
    </citation>
    <scope>NUCLEOTIDE SEQUENCE [LARGE SCALE GENOMIC DNA]</scope>
    <source>
        <strain evidence="1 2">DSM 22902</strain>
    </source>
</reference>
<proteinExistence type="predicted"/>
<name>A0A2T5XS59_9FLAO</name>
<dbReference type="Pfam" id="PF17963">
    <property type="entry name" value="Big_9"/>
    <property type="match status" value="1"/>
</dbReference>
<dbReference type="GeneID" id="84581485"/>
<sequence length="572" mass="59844">TVASVTIHTATPTSATTPRIDPSTGNVIIPTGTPSGTYTMTYYLCERANSSNCSTPTTVTVTVVGVSTPTVTPTIITVGEEYTVTGTITTPTTVGNILTNDGIGGQTPTVASVTIHTATPTSATTPRIDPSTGNVIIPTGTPSGTYTMTYYLCERANSSNCSTPTTVTVTVVGVNTPTAPINIVANPDGTVTIRTTIGGMVTSVLTNDTLEGLPVTIGTVSLTWTTATPTGFTLNNDGTISVASNTAVGFYTVSYTICATRGSDRACATSFVEVRVVSDVVTPTIEANGDTFTYTGTQLVGNILTNDKLNGVPNPSVNSVTISTSTPTTGNVPFINPSTGEVMVPPYTPSGTYTINYNVCVKGVSICSTASVVVIVPPTPTPTPTVVPVAVNDSAATPRNTPVTIDVLSNDTPNGATTPNVVTVPQNGTAVVNPDGTIEYTPHTGFKGVDTFVYELCNADGCATATVSIEVTHKLIVYNGISVGGDKNNHFHIAGIEAYPNNTVRIYNRWGVKVWEAQSYDNVRNVFKGISNGRVTIEAADKLPQGTYYYVIEYVDENNQQQSMVGWLYLKR</sequence>